<dbReference type="NCBIfam" id="TIGR01640">
    <property type="entry name" value="F_box_assoc_1"/>
    <property type="match status" value="1"/>
</dbReference>
<dbReference type="InterPro" id="IPR017451">
    <property type="entry name" value="F-box-assoc_interact_dom"/>
</dbReference>
<evidence type="ECO:0000313" key="2">
    <source>
        <dbReference type="EMBL" id="EFH62337.1"/>
    </source>
</evidence>
<dbReference type="EMBL" id="GL348715">
    <property type="protein sequence ID" value="EFH62337.1"/>
    <property type="molecule type" value="Genomic_DNA"/>
</dbReference>
<feature type="domain" description="F-box associated beta-propeller type 3" evidence="1">
    <location>
        <begin position="47"/>
        <end position="143"/>
    </location>
</feature>
<dbReference type="AlphaFoldDB" id="D7L875"/>
<evidence type="ECO:0000259" key="1">
    <source>
        <dbReference type="Pfam" id="PF08268"/>
    </source>
</evidence>
<dbReference type="Pfam" id="PF08268">
    <property type="entry name" value="FBA_3"/>
    <property type="match status" value="1"/>
</dbReference>
<sequence>MLCTSINDAFSSKLYKQNSQSQFISLSHKITQLDFYLCLYFPLICIFLAWTDSHTCMLVSFDVRSEEFNMMQLQVPRNAGDTLPRYEKGVVPIEYGENVAVFDFTYLLVNGKVDLWVVEDAKKKEWSRKTLVLQPSHMHLVTDNI</sequence>
<dbReference type="PANTHER" id="PTHR31111">
    <property type="entry name" value="BNAA05G37150D PROTEIN-RELATED"/>
    <property type="match status" value="1"/>
</dbReference>
<keyword evidence="3" id="KW-1185">Reference proteome</keyword>
<gene>
    <name evidence="2" type="ORF">ARALYDRAFT_900004</name>
</gene>
<protein>
    <recommendedName>
        <fullName evidence="1">F-box associated beta-propeller type 3 domain-containing protein</fullName>
    </recommendedName>
</protein>
<dbReference type="HOGENOM" id="CLU_1789478_0_0_1"/>
<dbReference type="Proteomes" id="UP000008694">
    <property type="component" value="Unassembled WGS sequence"/>
</dbReference>
<evidence type="ECO:0000313" key="3">
    <source>
        <dbReference type="Proteomes" id="UP000008694"/>
    </source>
</evidence>
<dbReference type="PANTHER" id="PTHR31111:SF14">
    <property type="entry name" value="F-BOX ASSOCIATED DOMAIN-CONTAINING PROTEIN"/>
    <property type="match status" value="1"/>
</dbReference>
<accession>D7L875</accession>
<proteinExistence type="predicted"/>
<name>D7L875_ARALL</name>
<dbReference type="InterPro" id="IPR013187">
    <property type="entry name" value="F-box-assoc_dom_typ3"/>
</dbReference>
<reference evidence="3" key="1">
    <citation type="journal article" date="2011" name="Nat. Genet.">
        <title>The Arabidopsis lyrata genome sequence and the basis of rapid genome size change.</title>
        <authorList>
            <person name="Hu T.T."/>
            <person name="Pattyn P."/>
            <person name="Bakker E.G."/>
            <person name="Cao J."/>
            <person name="Cheng J.-F."/>
            <person name="Clark R.M."/>
            <person name="Fahlgren N."/>
            <person name="Fawcett J.A."/>
            <person name="Grimwood J."/>
            <person name="Gundlach H."/>
            <person name="Haberer G."/>
            <person name="Hollister J.D."/>
            <person name="Ossowski S."/>
            <person name="Ottilar R.P."/>
            <person name="Salamov A.A."/>
            <person name="Schneeberger K."/>
            <person name="Spannagl M."/>
            <person name="Wang X."/>
            <person name="Yang L."/>
            <person name="Nasrallah M.E."/>
            <person name="Bergelson J."/>
            <person name="Carrington J.C."/>
            <person name="Gaut B.S."/>
            <person name="Schmutz J."/>
            <person name="Mayer K.F.X."/>
            <person name="Van de Peer Y."/>
            <person name="Grigoriev I.V."/>
            <person name="Nordborg M."/>
            <person name="Weigel D."/>
            <person name="Guo Y.-L."/>
        </authorList>
    </citation>
    <scope>NUCLEOTIDE SEQUENCE [LARGE SCALE GENOMIC DNA]</scope>
    <source>
        <strain evidence="3">cv. MN47</strain>
    </source>
</reference>
<dbReference type="Gramene" id="scaffold_303974.1">
    <property type="protein sequence ID" value="scaffold_303974.1"/>
    <property type="gene ID" value="scaffold_303974.1"/>
</dbReference>
<organism evidence="3">
    <name type="scientific">Arabidopsis lyrata subsp. lyrata</name>
    <name type="common">Lyre-leaved rock-cress</name>
    <dbReference type="NCBI Taxonomy" id="81972"/>
    <lineage>
        <taxon>Eukaryota</taxon>
        <taxon>Viridiplantae</taxon>
        <taxon>Streptophyta</taxon>
        <taxon>Embryophyta</taxon>
        <taxon>Tracheophyta</taxon>
        <taxon>Spermatophyta</taxon>
        <taxon>Magnoliopsida</taxon>
        <taxon>eudicotyledons</taxon>
        <taxon>Gunneridae</taxon>
        <taxon>Pentapetalae</taxon>
        <taxon>rosids</taxon>
        <taxon>malvids</taxon>
        <taxon>Brassicales</taxon>
        <taxon>Brassicaceae</taxon>
        <taxon>Camelineae</taxon>
        <taxon>Arabidopsis</taxon>
    </lineage>
</organism>